<reference evidence="7 8" key="1">
    <citation type="submission" date="2019-08" db="EMBL/GenBank/DDBJ databases">
        <title>Complete genome sequence of Candidatus Uab amorphum.</title>
        <authorList>
            <person name="Shiratori T."/>
            <person name="Suzuki S."/>
            <person name="Kakizawa Y."/>
            <person name="Ishida K."/>
        </authorList>
    </citation>
    <scope>NUCLEOTIDE SEQUENCE [LARGE SCALE GENOMIC DNA]</scope>
    <source>
        <strain evidence="7 8">SRT547</strain>
    </source>
</reference>
<dbReference type="RefSeq" id="WP_173013429.1">
    <property type="nucleotide sequence ID" value="NZ_AP019860.1"/>
</dbReference>
<evidence type="ECO:0000313" key="8">
    <source>
        <dbReference type="Proteomes" id="UP000326354"/>
    </source>
</evidence>
<evidence type="ECO:0000256" key="4">
    <source>
        <dbReference type="ARBA" id="ARBA00022842"/>
    </source>
</evidence>
<dbReference type="InterPro" id="IPR015797">
    <property type="entry name" value="NUDIX_hydrolase-like_dom_sf"/>
</dbReference>
<protein>
    <submittedName>
        <fullName evidence="7">7,8-dihydro-8-oxoguanine-triphosphatase</fullName>
    </submittedName>
</protein>
<dbReference type="EMBL" id="AP019860">
    <property type="protein sequence ID" value="BBM85528.1"/>
    <property type="molecule type" value="Genomic_DNA"/>
</dbReference>
<dbReference type="PROSITE" id="PS51462">
    <property type="entry name" value="NUDIX"/>
    <property type="match status" value="1"/>
</dbReference>
<dbReference type="SUPFAM" id="SSF55811">
    <property type="entry name" value="Nudix"/>
    <property type="match status" value="1"/>
</dbReference>
<accession>A0A5S9IP71</accession>
<keyword evidence="8" id="KW-1185">Reference proteome</keyword>
<dbReference type="KEGG" id="uam:UABAM_03897"/>
<dbReference type="PRINTS" id="PR00502">
    <property type="entry name" value="NUDIXFAMILY"/>
</dbReference>
<evidence type="ECO:0000259" key="6">
    <source>
        <dbReference type="PROSITE" id="PS51462"/>
    </source>
</evidence>
<dbReference type="InterPro" id="IPR050241">
    <property type="entry name" value="NAD-cap_RNA_hydrolase_NudC"/>
</dbReference>
<dbReference type="InterPro" id="IPR000086">
    <property type="entry name" value="NUDIX_hydrolase_dom"/>
</dbReference>
<dbReference type="GO" id="GO:0006742">
    <property type="term" value="P:NADP+ catabolic process"/>
    <property type="evidence" value="ECO:0007669"/>
    <property type="project" value="TreeGrafter"/>
</dbReference>
<dbReference type="PANTHER" id="PTHR42904:SF1">
    <property type="entry name" value="NUCLEOSIDE DIPHOSPHATE-LINKED MOIETY X MOTIF 17"/>
    <property type="match status" value="1"/>
</dbReference>
<feature type="domain" description="Nudix hydrolase" evidence="6">
    <location>
        <begin position="75"/>
        <end position="216"/>
    </location>
</feature>
<dbReference type="Pfam" id="PF00293">
    <property type="entry name" value="NUDIX"/>
    <property type="match status" value="1"/>
</dbReference>
<proteinExistence type="inferred from homology"/>
<dbReference type="GO" id="GO:0005829">
    <property type="term" value="C:cytosol"/>
    <property type="evidence" value="ECO:0007669"/>
    <property type="project" value="TreeGrafter"/>
</dbReference>
<evidence type="ECO:0000313" key="7">
    <source>
        <dbReference type="EMBL" id="BBM85528.1"/>
    </source>
</evidence>
<dbReference type="PANTHER" id="PTHR42904">
    <property type="entry name" value="NUDIX HYDROLASE, NUDC SUBFAMILY"/>
    <property type="match status" value="1"/>
</dbReference>
<dbReference type="GO" id="GO:0035529">
    <property type="term" value="F:NADH pyrophosphatase activity"/>
    <property type="evidence" value="ECO:0007669"/>
    <property type="project" value="TreeGrafter"/>
</dbReference>
<evidence type="ECO:0000256" key="1">
    <source>
        <dbReference type="ARBA" id="ARBA00001946"/>
    </source>
</evidence>
<keyword evidence="2" id="KW-0479">Metal-binding</keyword>
<comment type="similarity">
    <text evidence="5">Belongs to the Nudix hydrolase family.</text>
</comment>
<evidence type="ECO:0000256" key="3">
    <source>
        <dbReference type="ARBA" id="ARBA00022801"/>
    </source>
</evidence>
<evidence type="ECO:0000256" key="5">
    <source>
        <dbReference type="RuleBase" id="RU003476"/>
    </source>
</evidence>
<dbReference type="InterPro" id="IPR020476">
    <property type="entry name" value="Nudix_hydrolase"/>
</dbReference>
<dbReference type="PROSITE" id="PS00893">
    <property type="entry name" value="NUDIX_BOX"/>
    <property type="match status" value="1"/>
</dbReference>
<dbReference type="AlphaFoldDB" id="A0A5S9IP71"/>
<organism evidence="7 8">
    <name type="scientific">Uabimicrobium amorphum</name>
    <dbReference type="NCBI Taxonomy" id="2596890"/>
    <lineage>
        <taxon>Bacteria</taxon>
        <taxon>Pseudomonadati</taxon>
        <taxon>Planctomycetota</taxon>
        <taxon>Candidatus Uabimicrobiia</taxon>
        <taxon>Candidatus Uabimicrobiales</taxon>
        <taxon>Candidatus Uabimicrobiaceae</taxon>
        <taxon>Candidatus Uabimicrobium</taxon>
    </lineage>
</organism>
<evidence type="ECO:0000256" key="2">
    <source>
        <dbReference type="ARBA" id="ARBA00022723"/>
    </source>
</evidence>
<comment type="cofactor">
    <cofactor evidence="1">
        <name>Mg(2+)</name>
        <dbReference type="ChEBI" id="CHEBI:18420"/>
    </cofactor>
</comment>
<dbReference type="Proteomes" id="UP000326354">
    <property type="component" value="Chromosome"/>
</dbReference>
<dbReference type="GO" id="GO:0046872">
    <property type="term" value="F:metal ion binding"/>
    <property type="evidence" value="ECO:0007669"/>
    <property type="project" value="UniProtKB-KW"/>
</dbReference>
<gene>
    <name evidence="7" type="ORF">UABAM_03897</name>
</gene>
<keyword evidence="4" id="KW-0460">Magnesium</keyword>
<dbReference type="Gene3D" id="3.90.79.10">
    <property type="entry name" value="Nucleoside Triphosphate Pyrophosphohydrolase"/>
    <property type="match status" value="1"/>
</dbReference>
<sequence>MNKSVTKCFFDMAEGNSNRVLSVPPRYRWEIIDAKKTLIADFPAYRDLFNGGYNLPLAHATFCPLKESESVTPLIVKPAVTALVTNASQTKFVLTKRSNKLRLFPNMWVFPGGKIDDGENWREGVLREMQEEIGLTSDMIGKITPIGFWESIFPIHRRLGEPQACNVVLYVKLQLQSDWKPTLQATEVSGMSWMELDHLQELLSQDANRSEIQMEKFCGGKISVPLDEFECKLTEHHGITEGTLFALVEAFSLQKELS</sequence>
<dbReference type="GO" id="GO:0019677">
    <property type="term" value="P:NAD+ catabolic process"/>
    <property type="evidence" value="ECO:0007669"/>
    <property type="project" value="TreeGrafter"/>
</dbReference>
<dbReference type="InterPro" id="IPR020084">
    <property type="entry name" value="NUDIX_hydrolase_CS"/>
</dbReference>
<name>A0A5S9IP71_UABAM</name>
<keyword evidence="3 5" id="KW-0378">Hydrolase</keyword>